<evidence type="ECO:0000256" key="5">
    <source>
        <dbReference type="ARBA" id="ARBA00022750"/>
    </source>
</evidence>
<evidence type="ECO:0000313" key="13">
    <source>
        <dbReference type="Proteomes" id="UP000267249"/>
    </source>
</evidence>
<reference evidence="12 13" key="1">
    <citation type="journal article" date="2018" name="Sci. Rep.">
        <title>Genome Features and Biochemical Characteristics of a Robust, Fast Growing and Naturally Transformable Cyanobacterium Synechococcus elongatus PCC 11801 Isolated from India.</title>
        <authorList>
            <person name="Jaiswal D."/>
            <person name="Sengupta A."/>
            <person name="Sohoni S."/>
            <person name="Sengupta S."/>
            <person name="Phadnavis A.G."/>
            <person name="Pakrasi H.B."/>
            <person name="Wangikar P.P."/>
        </authorList>
    </citation>
    <scope>NUCLEOTIDE SEQUENCE [LARGE SCALE GENOMIC DNA]</scope>
    <source>
        <strain evidence="12 13">PCC 11801</strain>
    </source>
</reference>
<evidence type="ECO:0000256" key="6">
    <source>
        <dbReference type="ARBA" id="ARBA00022801"/>
    </source>
</evidence>
<comment type="pathway">
    <text evidence="9">Protein modification; lipoprotein biosynthesis (signal peptide cleavage).</text>
</comment>
<keyword evidence="6 9" id="KW-0378">Hydrolase</keyword>
<evidence type="ECO:0000256" key="1">
    <source>
        <dbReference type="ARBA" id="ARBA00006139"/>
    </source>
</evidence>
<keyword evidence="5 9" id="KW-0064">Aspartyl protease</keyword>
<dbReference type="NCBIfam" id="TIGR00077">
    <property type="entry name" value="lspA"/>
    <property type="match status" value="1"/>
</dbReference>
<dbReference type="GO" id="GO:0006508">
    <property type="term" value="P:proteolysis"/>
    <property type="evidence" value="ECO:0007669"/>
    <property type="project" value="UniProtKB-KW"/>
</dbReference>
<dbReference type="Pfam" id="PF01252">
    <property type="entry name" value="Peptidase_A8"/>
    <property type="match status" value="1"/>
</dbReference>
<comment type="caution">
    <text evidence="9">Lacks conserved residue(s) required for the propagation of feature annotation.</text>
</comment>
<proteinExistence type="inferred from homology"/>
<dbReference type="HAMAP" id="MF_00161">
    <property type="entry name" value="LspA"/>
    <property type="match status" value="1"/>
</dbReference>
<dbReference type="AlphaFoldDB" id="A0AAN1UUI6"/>
<dbReference type="GO" id="GO:0005886">
    <property type="term" value="C:plasma membrane"/>
    <property type="evidence" value="ECO:0007669"/>
    <property type="project" value="UniProtKB-SubCell"/>
</dbReference>
<feature type="transmembrane region" description="Helical" evidence="9">
    <location>
        <begin position="95"/>
        <end position="111"/>
    </location>
</feature>
<evidence type="ECO:0000256" key="2">
    <source>
        <dbReference type="ARBA" id="ARBA00022475"/>
    </source>
</evidence>
<evidence type="ECO:0000256" key="9">
    <source>
        <dbReference type="HAMAP-Rule" id="MF_00161"/>
    </source>
</evidence>
<evidence type="ECO:0000256" key="4">
    <source>
        <dbReference type="ARBA" id="ARBA00022692"/>
    </source>
</evidence>
<dbReference type="PROSITE" id="PS00855">
    <property type="entry name" value="SPASE_II"/>
    <property type="match status" value="1"/>
</dbReference>
<evidence type="ECO:0000313" key="12">
    <source>
        <dbReference type="EMBL" id="AZB72626.1"/>
    </source>
</evidence>
<dbReference type="InterPro" id="IPR001872">
    <property type="entry name" value="Peptidase_A8"/>
</dbReference>
<keyword evidence="8 9" id="KW-0472">Membrane</keyword>
<protein>
    <recommendedName>
        <fullName evidence="9">Lipoprotein signal peptidase</fullName>
        <ecNumber evidence="9">3.4.23.36</ecNumber>
    </recommendedName>
    <alternativeName>
        <fullName evidence="9">Prolipoprotein signal peptidase</fullName>
    </alternativeName>
    <alternativeName>
        <fullName evidence="9">Signal peptidase II</fullName>
        <shortName evidence="9">SPase II</shortName>
    </alternativeName>
</protein>
<evidence type="ECO:0000256" key="8">
    <source>
        <dbReference type="ARBA" id="ARBA00023136"/>
    </source>
</evidence>
<comment type="catalytic activity">
    <reaction evidence="9 10">
        <text>Release of signal peptides from bacterial membrane prolipoproteins. Hydrolyzes -Xaa-Yaa-Zaa-|-(S,diacylglyceryl)Cys-, in which Xaa is hydrophobic (preferably Leu), and Yaa (Ala or Ser) and Zaa (Gly or Ala) have small, neutral side chains.</text>
        <dbReference type="EC" id="3.4.23.36"/>
    </reaction>
</comment>
<evidence type="ECO:0000256" key="10">
    <source>
        <dbReference type="RuleBase" id="RU000594"/>
    </source>
</evidence>
<evidence type="ECO:0000256" key="7">
    <source>
        <dbReference type="ARBA" id="ARBA00022989"/>
    </source>
</evidence>
<gene>
    <name evidence="9 12" type="primary">lspA</name>
    <name evidence="12" type="ORF">DOP62_07820</name>
</gene>
<feature type="active site" evidence="9">
    <location>
        <position position="133"/>
    </location>
</feature>
<keyword evidence="3 9" id="KW-0645">Protease</keyword>
<keyword evidence="2 9" id="KW-1003">Cell membrane</keyword>
<dbReference type="PANTHER" id="PTHR33695">
    <property type="entry name" value="LIPOPROTEIN SIGNAL PEPTIDASE"/>
    <property type="match status" value="1"/>
</dbReference>
<accession>A0AAN1UUI6</accession>
<comment type="subcellular location">
    <subcellularLocation>
        <location evidence="9">Cell membrane</location>
        <topology evidence="9">Multi-pass membrane protein</topology>
    </subcellularLocation>
</comment>
<dbReference type="EMBL" id="CP030139">
    <property type="protein sequence ID" value="AZB72626.1"/>
    <property type="molecule type" value="Genomic_DNA"/>
</dbReference>
<feature type="active site" evidence="9">
    <location>
        <position position="117"/>
    </location>
</feature>
<dbReference type="PRINTS" id="PR00781">
    <property type="entry name" value="LIPOSIGPTASE"/>
</dbReference>
<keyword evidence="4 9" id="KW-0812">Transmembrane</keyword>
<dbReference type="EC" id="3.4.23.36" evidence="9"/>
<sequence>MMRFRYPAFWIPALGGLICDRLSKLWVVTEFQLYQSWPIWPQVFHFTYVRNSGAAFSLFSGGSGWLRWLSFLVCLGLAVWAWFGPRMTRSEQWGYGLIFAGAFGNGLDRFYDGAVIDFLDFRLIRFPVFNIADVLINLGVACLLLSFVRPLWTRRRSGQPPQTL</sequence>
<dbReference type="Proteomes" id="UP000267249">
    <property type="component" value="Chromosome"/>
</dbReference>
<feature type="transmembrane region" description="Helical" evidence="9">
    <location>
        <begin position="123"/>
        <end position="148"/>
    </location>
</feature>
<dbReference type="GO" id="GO:0004190">
    <property type="term" value="F:aspartic-type endopeptidase activity"/>
    <property type="evidence" value="ECO:0007669"/>
    <property type="project" value="UniProtKB-UniRule"/>
</dbReference>
<dbReference type="RefSeq" id="WP_222610232.1">
    <property type="nucleotide sequence ID" value="NZ_CP030139.2"/>
</dbReference>
<feature type="transmembrane region" description="Helical" evidence="9">
    <location>
        <begin position="65"/>
        <end position="83"/>
    </location>
</feature>
<organism evidence="12 13">
    <name type="scientific">Synechococcus elongatus PCC 11801</name>
    <dbReference type="NCBI Taxonomy" id="2219813"/>
    <lineage>
        <taxon>Bacteria</taxon>
        <taxon>Bacillati</taxon>
        <taxon>Cyanobacteriota</taxon>
        <taxon>Cyanophyceae</taxon>
        <taxon>Synechococcales</taxon>
        <taxon>Synechococcaceae</taxon>
        <taxon>Synechococcus</taxon>
    </lineage>
</organism>
<comment type="similarity">
    <text evidence="1 9 11">Belongs to the peptidase A8 family.</text>
</comment>
<evidence type="ECO:0000256" key="3">
    <source>
        <dbReference type="ARBA" id="ARBA00022670"/>
    </source>
</evidence>
<keyword evidence="7 9" id="KW-1133">Transmembrane helix</keyword>
<dbReference type="PANTHER" id="PTHR33695:SF1">
    <property type="entry name" value="LIPOPROTEIN SIGNAL PEPTIDASE"/>
    <property type="match status" value="1"/>
</dbReference>
<name>A0AAN1UUI6_SYNEL</name>
<comment type="function">
    <text evidence="9 10">This protein specifically catalyzes the removal of signal peptides from prolipoproteins.</text>
</comment>
<evidence type="ECO:0000256" key="11">
    <source>
        <dbReference type="RuleBase" id="RU004181"/>
    </source>
</evidence>